<proteinExistence type="predicted"/>
<dbReference type="GO" id="GO:0004175">
    <property type="term" value="F:endopeptidase activity"/>
    <property type="evidence" value="ECO:0007669"/>
    <property type="project" value="UniProtKB-ARBA"/>
</dbReference>
<keyword evidence="1" id="KW-0472">Membrane</keyword>
<dbReference type="EMBL" id="MGAK01000009">
    <property type="protein sequence ID" value="OGK44940.1"/>
    <property type="molecule type" value="Genomic_DNA"/>
</dbReference>
<name>A0A1F7INM7_9BACT</name>
<dbReference type="PANTHER" id="PTHR39430:SF1">
    <property type="entry name" value="PROTEASE"/>
    <property type="match status" value="1"/>
</dbReference>
<keyword evidence="1" id="KW-0812">Transmembrane</keyword>
<feature type="transmembrane region" description="Helical" evidence="1">
    <location>
        <begin position="200"/>
        <end position="217"/>
    </location>
</feature>
<evidence type="ECO:0000256" key="1">
    <source>
        <dbReference type="SAM" id="Phobius"/>
    </source>
</evidence>
<dbReference type="GO" id="GO:0080120">
    <property type="term" value="P:CAAX-box protein maturation"/>
    <property type="evidence" value="ECO:0007669"/>
    <property type="project" value="UniProtKB-ARBA"/>
</dbReference>
<keyword evidence="1" id="KW-1133">Transmembrane helix</keyword>
<reference evidence="3 4" key="1">
    <citation type="journal article" date="2016" name="Nat. Commun.">
        <title>Thousands of microbial genomes shed light on interconnected biogeochemical processes in an aquifer system.</title>
        <authorList>
            <person name="Anantharaman K."/>
            <person name="Brown C.T."/>
            <person name="Hug L.A."/>
            <person name="Sharon I."/>
            <person name="Castelle C.J."/>
            <person name="Probst A.J."/>
            <person name="Thomas B.C."/>
            <person name="Singh A."/>
            <person name="Wilkins M.J."/>
            <person name="Karaoz U."/>
            <person name="Brodie E.L."/>
            <person name="Williams K.H."/>
            <person name="Hubbard S.S."/>
            <person name="Banfield J.F."/>
        </authorList>
    </citation>
    <scope>NUCLEOTIDE SEQUENCE [LARGE SCALE GENOMIC DNA]</scope>
</reference>
<feature type="transmembrane region" description="Helical" evidence="1">
    <location>
        <begin position="77"/>
        <end position="98"/>
    </location>
</feature>
<evidence type="ECO:0000313" key="3">
    <source>
        <dbReference type="EMBL" id="OGK44940.1"/>
    </source>
</evidence>
<protein>
    <recommendedName>
        <fullName evidence="2">CAAX prenyl protease 2/Lysostaphin resistance protein A-like domain-containing protein</fullName>
    </recommendedName>
</protein>
<feature type="transmembrane region" description="Helical" evidence="1">
    <location>
        <begin position="146"/>
        <end position="166"/>
    </location>
</feature>
<feature type="transmembrane region" description="Helical" evidence="1">
    <location>
        <begin position="12"/>
        <end position="27"/>
    </location>
</feature>
<gene>
    <name evidence="3" type="ORF">A2957_03445</name>
</gene>
<dbReference type="Pfam" id="PF02517">
    <property type="entry name" value="Rce1-like"/>
    <property type="match status" value="1"/>
</dbReference>
<feature type="transmembrane region" description="Helical" evidence="1">
    <location>
        <begin position="39"/>
        <end position="56"/>
    </location>
</feature>
<feature type="domain" description="CAAX prenyl protease 2/Lysostaphin resistance protein A-like" evidence="2">
    <location>
        <begin position="111"/>
        <end position="212"/>
    </location>
</feature>
<comment type="caution">
    <text evidence="3">The sequence shown here is derived from an EMBL/GenBank/DDBJ whole genome shotgun (WGS) entry which is preliminary data.</text>
</comment>
<dbReference type="PANTHER" id="PTHR39430">
    <property type="entry name" value="MEMBRANE-ASSOCIATED PROTEASE-RELATED"/>
    <property type="match status" value="1"/>
</dbReference>
<dbReference type="InterPro" id="IPR003675">
    <property type="entry name" value="Rce1/LyrA-like_dom"/>
</dbReference>
<feature type="transmembrane region" description="Helical" evidence="1">
    <location>
        <begin position="172"/>
        <end position="193"/>
    </location>
</feature>
<dbReference type="AlphaFoldDB" id="A0A1F7INM7"/>
<dbReference type="Proteomes" id="UP000179072">
    <property type="component" value="Unassembled WGS sequence"/>
</dbReference>
<accession>A0A1F7INM7</accession>
<evidence type="ECO:0000259" key="2">
    <source>
        <dbReference type="Pfam" id="PF02517"/>
    </source>
</evidence>
<organism evidence="3 4">
    <name type="scientific">Candidatus Roizmanbacteria bacterium RIFCSPLOWO2_01_FULL_38_11</name>
    <dbReference type="NCBI Taxonomy" id="1802060"/>
    <lineage>
        <taxon>Bacteria</taxon>
        <taxon>Candidatus Roizmaniibacteriota</taxon>
    </lineage>
</organism>
<feature type="transmembrane region" description="Helical" evidence="1">
    <location>
        <begin position="104"/>
        <end position="125"/>
    </location>
</feature>
<dbReference type="STRING" id="1802060.A2957_03445"/>
<evidence type="ECO:0000313" key="4">
    <source>
        <dbReference type="Proteomes" id="UP000179072"/>
    </source>
</evidence>
<sequence>MNLKNSSSLQRVLNIWGIVLIIWIIYRKKLSLPEWFDEIIAKPFVFILPTYLYIKRFEKKPYFDQIWLKSKNIGSDIVLGVILGLIFSASAIIANYVRYGSFDFIAKLISQNLIFAVIITIFTATSEEVLSRGFILKRLYDDSKNMYSAVFLNSILFLILHFPILLSNSKLSGSLILLFLGTDFILSLVNSFVFIERKSLLAPILIHALYNISILLYV</sequence>